<dbReference type="InterPro" id="IPR036691">
    <property type="entry name" value="Endo/exonu/phosph_ase_sf"/>
</dbReference>
<proteinExistence type="predicted"/>
<comment type="caution">
    <text evidence="2">The sequence shown here is derived from an EMBL/GenBank/DDBJ whole genome shotgun (WGS) entry which is preliminary data.</text>
</comment>
<evidence type="ECO:0000313" key="2">
    <source>
        <dbReference type="EMBL" id="RVW15621.1"/>
    </source>
</evidence>
<dbReference type="Proteomes" id="UP000288805">
    <property type="component" value="Unassembled WGS sequence"/>
</dbReference>
<evidence type="ECO:0008006" key="4">
    <source>
        <dbReference type="Google" id="ProtNLM"/>
    </source>
</evidence>
<dbReference type="PANTHER" id="PTHR33710">
    <property type="entry name" value="BNAC02G09200D PROTEIN"/>
    <property type="match status" value="1"/>
</dbReference>
<feature type="compositionally biased region" description="Basic and acidic residues" evidence="1">
    <location>
        <begin position="1"/>
        <end position="12"/>
    </location>
</feature>
<dbReference type="EMBL" id="QGNW01002598">
    <property type="protein sequence ID" value="RVW15621.1"/>
    <property type="molecule type" value="Genomic_DNA"/>
</dbReference>
<dbReference type="Gene3D" id="3.60.10.10">
    <property type="entry name" value="Endonuclease/exonuclease/phosphatase"/>
    <property type="match status" value="1"/>
</dbReference>
<accession>A0A438BX78</accession>
<feature type="region of interest" description="Disordered" evidence="1">
    <location>
        <begin position="1"/>
        <end position="64"/>
    </location>
</feature>
<sequence>MQRRRNGEKTADDPNISGSRKDAGGRSCKSPEREGYNHSGVRREGVLVGSGSRDPNAEEKTEKMNGCWDLVEINSVEPLGRNSGWTADQTEFQEGSKEDQLNWEESSLIKFSHFLGFSTEGLEEEILSFLGKIRKRKEKIVGKGLLEVSRPKRKIIKSVIRNQKWTCSVFKRRRSLEMLGVEEGQFSISCRFKNEGDGAIWSSRGFMGLSPEKIGSAYGRNLGQSEDCGRSRDELGLVDIPLQGGSFTWSGGLNNQSRARLDRFLATPSWLDQYSRVLQRRLPRPTSDHFPILLEGGGIRRGPSPFKFENMWLKAEGFQELIEGGGKG</sequence>
<evidence type="ECO:0000256" key="1">
    <source>
        <dbReference type="SAM" id="MobiDB-lite"/>
    </source>
</evidence>
<evidence type="ECO:0000313" key="3">
    <source>
        <dbReference type="Proteomes" id="UP000288805"/>
    </source>
</evidence>
<name>A0A438BX78_VITVI</name>
<reference evidence="2 3" key="1">
    <citation type="journal article" date="2018" name="PLoS Genet.">
        <title>Population sequencing reveals clonal diversity and ancestral inbreeding in the grapevine cultivar Chardonnay.</title>
        <authorList>
            <person name="Roach M.J."/>
            <person name="Johnson D.L."/>
            <person name="Bohlmann J."/>
            <person name="van Vuuren H.J."/>
            <person name="Jones S.J."/>
            <person name="Pretorius I.S."/>
            <person name="Schmidt S.A."/>
            <person name="Borneman A.R."/>
        </authorList>
    </citation>
    <scope>NUCLEOTIDE SEQUENCE [LARGE SCALE GENOMIC DNA]</scope>
    <source>
        <strain evidence="3">cv. Chardonnay</strain>
        <tissue evidence="2">Leaf</tissue>
    </source>
</reference>
<dbReference type="AlphaFoldDB" id="A0A438BX78"/>
<dbReference type="PANTHER" id="PTHR33710:SF64">
    <property type="entry name" value="ENDONUCLEASE_EXONUCLEASE_PHOSPHATASE DOMAIN-CONTAINING PROTEIN"/>
    <property type="match status" value="1"/>
</dbReference>
<protein>
    <recommendedName>
        <fullName evidence="4">Endonuclease/exonuclease/phosphatase domain-containing protein</fullName>
    </recommendedName>
</protein>
<feature type="compositionally biased region" description="Basic and acidic residues" evidence="1">
    <location>
        <begin position="19"/>
        <end position="45"/>
    </location>
</feature>
<gene>
    <name evidence="2" type="ORF">CK203_077766</name>
</gene>
<dbReference type="SUPFAM" id="SSF56219">
    <property type="entry name" value="DNase I-like"/>
    <property type="match status" value="1"/>
</dbReference>
<organism evidence="2 3">
    <name type="scientific">Vitis vinifera</name>
    <name type="common">Grape</name>
    <dbReference type="NCBI Taxonomy" id="29760"/>
    <lineage>
        <taxon>Eukaryota</taxon>
        <taxon>Viridiplantae</taxon>
        <taxon>Streptophyta</taxon>
        <taxon>Embryophyta</taxon>
        <taxon>Tracheophyta</taxon>
        <taxon>Spermatophyta</taxon>
        <taxon>Magnoliopsida</taxon>
        <taxon>eudicotyledons</taxon>
        <taxon>Gunneridae</taxon>
        <taxon>Pentapetalae</taxon>
        <taxon>rosids</taxon>
        <taxon>Vitales</taxon>
        <taxon>Vitaceae</taxon>
        <taxon>Viteae</taxon>
        <taxon>Vitis</taxon>
    </lineage>
</organism>